<comment type="caution">
    <text evidence="2">The sequence shown here is derived from an EMBL/GenBank/DDBJ whole genome shotgun (WGS) entry which is preliminary data.</text>
</comment>
<feature type="domain" description="Helix-turn-helix" evidence="1">
    <location>
        <begin position="9"/>
        <end position="57"/>
    </location>
</feature>
<name>M2AAQ9_TREDN</name>
<protein>
    <submittedName>
        <fullName evidence="2">Excisionase family DNA binding domain-containing protein</fullName>
    </submittedName>
</protein>
<dbReference type="SUPFAM" id="SSF46955">
    <property type="entry name" value="Putative DNA-binding domain"/>
    <property type="match status" value="1"/>
</dbReference>
<dbReference type="InterPro" id="IPR009061">
    <property type="entry name" value="DNA-bd_dom_put_sf"/>
</dbReference>
<dbReference type="HOGENOM" id="CLU_2738848_0_0_12"/>
<sequence length="72" mass="8498">MINIKGIDYYRIDEAAEKMGVSISFLYKQRRDGTIGSIQVDRVIWINSEQIEEFFNRYKVVAKTTYSIVEKE</sequence>
<dbReference type="PATRIC" id="fig|999437.3.peg.2724"/>
<dbReference type="EMBL" id="AGDZ01000039">
    <property type="protein sequence ID" value="EMB19546.1"/>
    <property type="molecule type" value="Genomic_DNA"/>
</dbReference>
<evidence type="ECO:0000259" key="1">
    <source>
        <dbReference type="Pfam" id="PF12728"/>
    </source>
</evidence>
<dbReference type="Pfam" id="PF12728">
    <property type="entry name" value="HTH_17"/>
    <property type="match status" value="1"/>
</dbReference>
<accession>M2AAQ9</accession>
<proteinExistence type="predicted"/>
<evidence type="ECO:0000313" key="2">
    <source>
        <dbReference type="EMBL" id="EMB19546.1"/>
    </source>
</evidence>
<reference evidence="2 3" key="1">
    <citation type="submission" date="2012-01" db="EMBL/GenBank/DDBJ databases">
        <title>The Genome Sequence of Treponema denticola SP33.</title>
        <authorList>
            <consortium name="The Broad Institute Genome Sequencing Platform"/>
            <person name="Earl A."/>
            <person name="Ward D."/>
            <person name="Feldgarden M."/>
            <person name="Gevers D."/>
            <person name="Blanton J.M."/>
            <person name="Fenno C.J."/>
            <person name="Baranova O.V."/>
            <person name="Mathney J."/>
            <person name="Dewhirst F.E."/>
            <person name="Izard J."/>
            <person name="Young S.K."/>
            <person name="Zeng Q."/>
            <person name="Gargeya S."/>
            <person name="Fitzgerald M."/>
            <person name="Haas B."/>
            <person name="Abouelleil A."/>
            <person name="Alvarado L."/>
            <person name="Arachchi H.M."/>
            <person name="Berlin A."/>
            <person name="Chapman S.B."/>
            <person name="Gearin G."/>
            <person name="Goldberg J."/>
            <person name="Griggs A."/>
            <person name="Gujja S."/>
            <person name="Hansen M."/>
            <person name="Heiman D."/>
            <person name="Howarth C."/>
            <person name="Larimer J."/>
            <person name="Lui A."/>
            <person name="MacDonald P.J.P."/>
            <person name="McCowen C."/>
            <person name="Montmayeur A."/>
            <person name="Murphy C."/>
            <person name="Neiman D."/>
            <person name="Pearson M."/>
            <person name="Priest M."/>
            <person name="Roberts A."/>
            <person name="Saif S."/>
            <person name="Shea T."/>
            <person name="Sisk P."/>
            <person name="Stolte C."/>
            <person name="Sykes S."/>
            <person name="Wortman J."/>
            <person name="Nusbaum C."/>
            <person name="Birren B."/>
        </authorList>
    </citation>
    <scope>NUCLEOTIDE SEQUENCE [LARGE SCALE GENOMIC DNA]</scope>
    <source>
        <strain evidence="2 3">SP33</strain>
    </source>
</reference>
<dbReference type="Proteomes" id="UP000016183">
    <property type="component" value="Unassembled WGS sequence"/>
</dbReference>
<dbReference type="AlphaFoldDB" id="M2AAQ9"/>
<evidence type="ECO:0000313" key="3">
    <source>
        <dbReference type="Proteomes" id="UP000016183"/>
    </source>
</evidence>
<dbReference type="RefSeq" id="WP_010697645.1">
    <property type="nucleotide sequence ID" value="NZ_KB442455.1"/>
</dbReference>
<organism evidence="2 3">
    <name type="scientific">Treponema denticola SP33</name>
    <dbReference type="NCBI Taxonomy" id="999437"/>
    <lineage>
        <taxon>Bacteria</taxon>
        <taxon>Pseudomonadati</taxon>
        <taxon>Spirochaetota</taxon>
        <taxon>Spirochaetia</taxon>
        <taxon>Spirochaetales</taxon>
        <taxon>Treponemataceae</taxon>
        <taxon>Treponema</taxon>
    </lineage>
</organism>
<dbReference type="InterPro" id="IPR041657">
    <property type="entry name" value="HTH_17"/>
</dbReference>
<gene>
    <name evidence="2" type="ORF">HMPREF9733_02646</name>
</gene>